<evidence type="ECO:0000313" key="3">
    <source>
        <dbReference type="Proteomes" id="UP000295292"/>
    </source>
</evidence>
<sequence>MNLKPALCYLIVLAFCFGTFPLYANSIQLDSTRNQQDSLPHDFVSRMEVFFNESAKKSLKDLENDKAAIRQSQVMEEIKALSRQARSFLKKGFDTLALKADLQHIVQWHRVVQEGVFENKGSYQTSRNLTTTSHILKALYTETSTYKRRIDNYQDRLSDYRLQIDSLSNDRSLFIFPRDSAELQNYVHKLKVLALESSYHTTDKKEHE</sequence>
<keyword evidence="1" id="KW-0732">Signal</keyword>
<accession>A0A4R6W7Z1</accession>
<feature type="signal peptide" evidence="1">
    <location>
        <begin position="1"/>
        <end position="24"/>
    </location>
</feature>
<evidence type="ECO:0000256" key="1">
    <source>
        <dbReference type="SAM" id="SignalP"/>
    </source>
</evidence>
<dbReference type="Proteomes" id="UP000295292">
    <property type="component" value="Unassembled WGS sequence"/>
</dbReference>
<proteinExistence type="predicted"/>
<feature type="chain" id="PRO_5020514843" evidence="1">
    <location>
        <begin position="25"/>
        <end position="208"/>
    </location>
</feature>
<comment type="caution">
    <text evidence="2">The sequence shown here is derived from an EMBL/GenBank/DDBJ whole genome shotgun (WGS) entry which is preliminary data.</text>
</comment>
<keyword evidence="3" id="KW-1185">Reference proteome</keyword>
<name>A0A4R6W7Z1_9SPHI</name>
<protein>
    <submittedName>
        <fullName evidence="2">Uncharacterized protein</fullName>
    </submittedName>
</protein>
<evidence type="ECO:0000313" key="2">
    <source>
        <dbReference type="EMBL" id="TDQ73736.1"/>
    </source>
</evidence>
<dbReference type="EMBL" id="SNYV01000018">
    <property type="protein sequence ID" value="TDQ73736.1"/>
    <property type="molecule type" value="Genomic_DNA"/>
</dbReference>
<dbReference type="AlphaFoldDB" id="A0A4R6W7Z1"/>
<reference evidence="2 3" key="1">
    <citation type="submission" date="2019-03" db="EMBL/GenBank/DDBJ databases">
        <title>Genomic Encyclopedia of Archaeal and Bacterial Type Strains, Phase II (KMG-II): from individual species to whole genera.</title>
        <authorList>
            <person name="Goeker M."/>
        </authorList>
    </citation>
    <scope>NUCLEOTIDE SEQUENCE [LARGE SCALE GENOMIC DNA]</scope>
    <source>
        <strain evidence="2 3">DSM 28353</strain>
    </source>
</reference>
<dbReference type="OrthoDB" id="9809206at2"/>
<gene>
    <name evidence="2" type="ORF">CLV99_4173</name>
</gene>
<organism evidence="2 3">
    <name type="scientific">Sphingobacterium yanglingense</name>
    <dbReference type="NCBI Taxonomy" id="1437280"/>
    <lineage>
        <taxon>Bacteria</taxon>
        <taxon>Pseudomonadati</taxon>
        <taxon>Bacteroidota</taxon>
        <taxon>Sphingobacteriia</taxon>
        <taxon>Sphingobacteriales</taxon>
        <taxon>Sphingobacteriaceae</taxon>
        <taxon>Sphingobacterium</taxon>
    </lineage>
</organism>
<dbReference type="RefSeq" id="WP_133586328.1">
    <property type="nucleotide sequence ID" value="NZ_SNYV01000018.1"/>
</dbReference>